<proteinExistence type="predicted"/>
<comment type="caution">
    <text evidence="1">The sequence shown here is derived from an EMBL/GenBank/DDBJ whole genome shotgun (WGS) entry which is preliminary data.</text>
</comment>
<organism evidence="1 2">
    <name type="scientific">Sinorhizobium americanum</name>
    <dbReference type="NCBI Taxonomy" id="194963"/>
    <lineage>
        <taxon>Bacteria</taxon>
        <taxon>Pseudomonadati</taxon>
        <taxon>Pseudomonadota</taxon>
        <taxon>Alphaproteobacteria</taxon>
        <taxon>Hyphomicrobiales</taxon>
        <taxon>Rhizobiaceae</taxon>
        <taxon>Sinorhizobium/Ensifer group</taxon>
        <taxon>Sinorhizobium</taxon>
    </lineage>
</organism>
<gene>
    <name evidence="1" type="ORF">EV184_11635</name>
</gene>
<dbReference type="EMBL" id="SLVU01000016">
    <property type="protein sequence ID" value="TCN26961.1"/>
    <property type="molecule type" value="Genomic_DNA"/>
</dbReference>
<accession>A0A4R2BIQ7</accession>
<name>A0A4R2BIQ7_9HYPH</name>
<evidence type="ECO:0000313" key="2">
    <source>
        <dbReference type="Proteomes" id="UP000295043"/>
    </source>
</evidence>
<protein>
    <submittedName>
        <fullName evidence="1">Uncharacterized protein</fullName>
    </submittedName>
</protein>
<sequence length="29" mass="3114">MLIFPIASVCEVMARGRGDATANGGYRTR</sequence>
<dbReference type="Proteomes" id="UP000295043">
    <property type="component" value="Unassembled WGS sequence"/>
</dbReference>
<dbReference type="AlphaFoldDB" id="A0A4R2BIQ7"/>
<evidence type="ECO:0000313" key="1">
    <source>
        <dbReference type="EMBL" id="TCN26961.1"/>
    </source>
</evidence>
<reference evidence="1 2" key="1">
    <citation type="submission" date="2019-03" db="EMBL/GenBank/DDBJ databases">
        <title>Genomic Encyclopedia of Type Strains, Phase IV (KMG-V): Genome sequencing to study the core and pangenomes of soil and plant-associated prokaryotes.</title>
        <authorList>
            <person name="Whitman W."/>
        </authorList>
    </citation>
    <scope>NUCLEOTIDE SEQUENCE [LARGE SCALE GENOMIC DNA]</scope>
    <source>
        <strain evidence="1 2">23C40</strain>
    </source>
</reference>